<evidence type="ECO:0000313" key="3">
    <source>
        <dbReference type="Proteomes" id="UP000050360"/>
    </source>
</evidence>
<dbReference type="PANTHER" id="PTHR39677:SF4">
    <property type="entry name" value="RIBONUCLEASE VAPC6"/>
    <property type="match status" value="1"/>
</dbReference>
<evidence type="ECO:0000313" key="2">
    <source>
        <dbReference type="EMBL" id="KPQ43304.1"/>
    </source>
</evidence>
<evidence type="ECO:0000259" key="1">
    <source>
        <dbReference type="Pfam" id="PF01850"/>
    </source>
</evidence>
<dbReference type="AlphaFoldDB" id="A0A0P8C905"/>
<reference evidence="2 3" key="1">
    <citation type="submission" date="2015-09" db="EMBL/GenBank/DDBJ databases">
        <title>A metagenomics-based metabolic model of nitrate-dependent anaerobic oxidation of methane by Methanoperedens-like archaea.</title>
        <authorList>
            <person name="Arshad A."/>
            <person name="Speth D.R."/>
            <person name="De Graaf R.M."/>
            <person name="Op Den Camp H.J."/>
            <person name="Jetten M.S."/>
            <person name="Welte C.U."/>
        </authorList>
    </citation>
    <scope>NUCLEOTIDE SEQUENCE [LARGE SCALE GENOMIC DNA]</scope>
</reference>
<dbReference type="PANTHER" id="PTHR39677">
    <property type="entry name" value="RIBONUCLEASE VAPC6"/>
    <property type="match status" value="1"/>
</dbReference>
<dbReference type="Gene3D" id="3.40.50.1010">
    <property type="entry name" value="5'-nuclease"/>
    <property type="match status" value="1"/>
</dbReference>
<dbReference type="InterPro" id="IPR002716">
    <property type="entry name" value="PIN_dom"/>
</dbReference>
<feature type="domain" description="PIN" evidence="1">
    <location>
        <begin position="4"/>
        <end position="120"/>
    </location>
</feature>
<dbReference type="Pfam" id="PF01850">
    <property type="entry name" value="PIN"/>
    <property type="match status" value="1"/>
</dbReference>
<gene>
    <name evidence="2" type="ORF">MPEBLZ_02134</name>
</gene>
<protein>
    <submittedName>
        <fullName evidence="2">PIN domain protein</fullName>
    </submittedName>
</protein>
<dbReference type="Proteomes" id="UP000050360">
    <property type="component" value="Unassembled WGS sequence"/>
</dbReference>
<name>A0A0P8C905_9EURY</name>
<proteinExistence type="predicted"/>
<dbReference type="EMBL" id="LKCM01000160">
    <property type="protein sequence ID" value="KPQ43304.1"/>
    <property type="molecule type" value="Genomic_DNA"/>
</dbReference>
<dbReference type="InterPro" id="IPR029060">
    <property type="entry name" value="PIN-like_dom_sf"/>
</dbReference>
<sequence>MNTILIDTMHVADLLIDDSYFELAQSIHNKKITGLASVITITELIKIHGMKDKERMHGDLDKLVTSNLIFVDVDRTIAKHAGELHLKYDIPTADSLIAATGIVENVKYILTDDDHFNSVKNLIKPIDLKTALKLGK</sequence>
<dbReference type="PATRIC" id="fig|1719120.3.peg.2334"/>
<accession>A0A0P8C905</accession>
<comment type="caution">
    <text evidence="2">The sequence shown here is derived from an EMBL/GenBank/DDBJ whole genome shotgun (WGS) entry which is preliminary data.</text>
</comment>
<organism evidence="2 3">
    <name type="scientific">Candidatus Methanoperedens nitratireducens</name>
    <dbReference type="NCBI Taxonomy" id="1392998"/>
    <lineage>
        <taxon>Archaea</taxon>
        <taxon>Methanobacteriati</taxon>
        <taxon>Methanobacteriota</taxon>
        <taxon>Stenosarchaea group</taxon>
        <taxon>Methanomicrobia</taxon>
        <taxon>Methanosarcinales</taxon>
        <taxon>ANME-2 cluster</taxon>
        <taxon>Candidatus Methanoperedentaceae</taxon>
        <taxon>Candidatus Methanoperedens</taxon>
    </lineage>
</organism>
<dbReference type="SUPFAM" id="SSF88723">
    <property type="entry name" value="PIN domain-like"/>
    <property type="match status" value="1"/>
</dbReference>